<organism evidence="7 8">
    <name type="scientific">Candidatus Azambacteria bacterium RIFCSPLOWO2_02_FULL_44_14</name>
    <dbReference type="NCBI Taxonomy" id="1797306"/>
    <lineage>
        <taxon>Bacteria</taxon>
        <taxon>Candidatus Azamiibacteriota</taxon>
    </lineage>
</organism>
<sequence length="126" mass="13249">MSNKFDKIIEEVEKLNVLELSELVKALEEKFGVSASAPMMAMPMAGGAVAAAPEEEKSAFDVVLTKAGEQKIAVIKVVREVTGKGLQEAKQLVDAAPQVIKAGANKAEADELKAKLETAGAAVELK</sequence>
<evidence type="ECO:0000256" key="3">
    <source>
        <dbReference type="ARBA" id="ARBA00023274"/>
    </source>
</evidence>
<dbReference type="GO" id="GO:0005737">
    <property type="term" value="C:cytoplasm"/>
    <property type="evidence" value="ECO:0007669"/>
    <property type="project" value="UniProtKB-ARBA"/>
</dbReference>
<evidence type="ECO:0000256" key="1">
    <source>
        <dbReference type="ARBA" id="ARBA00007197"/>
    </source>
</evidence>
<dbReference type="GO" id="GO:0005840">
    <property type="term" value="C:ribosome"/>
    <property type="evidence" value="ECO:0007669"/>
    <property type="project" value="UniProtKB-KW"/>
</dbReference>
<dbReference type="FunFam" id="3.30.1390.10:FF:000001">
    <property type="entry name" value="50S ribosomal protein L7/L12"/>
    <property type="match status" value="1"/>
</dbReference>
<dbReference type="InterPro" id="IPR013823">
    <property type="entry name" value="Ribosomal_bL12_C"/>
</dbReference>
<gene>
    <name evidence="4" type="primary">rplL</name>
    <name evidence="7" type="ORF">A3I30_03935</name>
</gene>
<keyword evidence="2 4" id="KW-0689">Ribosomal protein</keyword>
<proteinExistence type="inferred from homology"/>
<dbReference type="InterPro" id="IPR036235">
    <property type="entry name" value="Ribosomal_bL12_oligo_N_sf"/>
</dbReference>
<dbReference type="InterPro" id="IPR014719">
    <property type="entry name" value="Ribosomal_bL12_C/ClpS-like"/>
</dbReference>
<dbReference type="AlphaFoldDB" id="A0A1F5C9W8"/>
<evidence type="ECO:0000256" key="4">
    <source>
        <dbReference type="HAMAP-Rule" id="MF_00368"/>
    </source>
</evidence>
<dbReference type="SUPFAM" id="SSF48300">
    <property type="entry name" value="Ribosomal protein L7/12, oligomerisation (N-terminal) domain"/>
    <property type="match status" value="1"/>
</dbReference>
<dbReference type="Pfam" id="PF16320">
    <property type="entry name" value="Ribosomal_L12_N"/>
    <property type="match status" value="1"/>
</dbReference>
<dbReference type="GO" id="GO:0003735">
    <property type="term" value="F:structural constituent of ribosome"/>
    <property type="evidence" value="ECO:0007669"/>
    <property type="project" value="InterPro"/>
</dbReference>
<dbReference type="GO" id="GO:0003729">
    <property type="term" value="F:mRNA binding"/>
    <property type="evidence" value="ECO:0007669"/>
    <property type="project" value="TreeGrafter"/>
</dbReference>
<feature type="domain" description="Large ribosomal subunit protein bL12 C-terminal" evidence="5">
    <location>
        <begin position="60"/>
        <end position="126"/>
    </location>
</feature>
<name>A0A1F5C9W8_9BACT</name>
<evidence type="ECO:0000313" key="8">
    <source>
        <dbReference type="Proteomes" id="UP000177197"/>
    </source>
</evidence>
<dbReference type="Gene3D" id="3.30.1390.10">
    <property type="match status" value="1"/>
</dbReference>
<comment type="similarity">
    <text evidence="1 4">Belongs to the bacterial ribosomal protein bL12 family.</text>
</comment>
<dbReference type="InterPro" id="IPR008932">
    <property type="entry name" value="Ribosomal_bL12_oligo"/>
</dbReference>
<dbReference type="NCBIfam" id="TIGR00855">
    <property type="entry name" value="L12"/>
    <property type="match status" value="1"/>
</dbReference>
<comment type="subunit">
    <text evidence="4">Homodimer. Part of the ribosomal stalk of the 50S ribosomal subunit. Forms a multimeric L10(L12)X complex, where L10 forms an elongated spine to which 2 to 4 L12 dimers bind in a sequential fashion. Binds GTP-bound translation factors.</text>
</comment>
<accession>A0A1F5C9W8</accession>
<feature type="domain" description="Large ribosomal subunit protein bL12 oligomerization" evidence="6">
    <location>
        <begin position="6"/>
        <end position="52"/>
    </location>
</feature>
<dbReference type="Pfam" id="PF00542">
    <property type="entry name" value="Ribosomal_L12"/>
    <property type="match status" value="1"/>
</dbReference>
<comment type="function">
    <text evidence="4">Forms part of the ribosomal stalk which helps the ribosome interact with GTP-bound translation factors. Is thus essential for accurate translation.</text>
</comment>
<dbReference type="SUPFAM" id="SSF54736">
    <property type="entry name" value="ClpS-like"/>
    <property type="match status" value="1"/>
</dbReference>
<dbReference type="Gene3D" id="1.20.5.710">
    <property type="entry name" value="Single helix bin"/>
    <property type="match status" value="1"/>
</dbReference>
<keyword evidence="3 4" id="KW-0687">Ribonucleoprotein</keyword>
<dbReference type="GO" id="GO:0006412">
    <property type="term" value="P:translation"/>
    <property type="evidence" value="ECO:0007669"/>
    <property type="project" value="UniProtKB-UniRule"/>
</dbReference>
<reference evidence="7 8" key="1">
    <citation type="journal article" date="2016" name="Nat. Commun.">
        <title>Thousands of microbial genomes shed light on interconnected biogeochemical processes in an aquifer system.</title>
        <authorList>
            <person name="Anantharaman K."/>
            <person name="Brown C.T."/>
            <person name="Hug L.A."/>
            <person name="Sharon I."/>
            <person name="Castelle C.J."/>
            <person name="Probst A.J."/>
            <person name="Thomas B.C."/>
            <person name="Singh A."/>
            <person name="Wilkins M.J."/>
            <person name="Karaoz U."/>
            <person name="Brodie E.L."/>
            <person name="Williams K.H."/>
            <person name="Hubbard S.S."/>
            <person name="Banfield J.F."/>
        </authorList>
    </citation>
    <scope>NUCLEOTIDE SEQUENCE [LARGE SCALE GENOMIC DNA]</scope>
</reference>
<comment type="caution">
    <text evidence="7">The sequence shown here is derived from an EMBL/GenBank/DDBJ whole genome shotgun (WGS) entry which is preliminary data.</text>
</comment>
<dbReference type="InterPro" id="IPR000206">
    <property type="entry name" value="Ribosomal_bL12"/>
</dbReference>
<evidence type="ECO:0000313" key="7">
    <source>
        <dbReference type="EMBL" id="OGD39659.1"/>
    </source>
</evidence>
<dbReference type="PANTHER" id="PTHR45987:SF4">
    <property type="entry name" value="LARGE RIBOSOMAL SUBUNIT PROTEIN BL12M"/>
    <property type="match status" value="1"/>
</dbReference>
<dbReference type="EMBL" id="MEYV01000022">
    <property type="protein sequence ID" value="OGD39659.1"/>
    <property type="molecule type" value="Genomic_DNA"/>
</dbReference>
<dbReference type="GO" id="GO:1990904">
    <property type="term" value="C:ribonucleoprotein complex"/>
    <property type="evidence" value="ECO:0007669"/>
    <property type="project" value="UniProtKB-KW"/>
</dbReference>
<dbReference type="Proteomes" id="UP000177197">
    <property type="component" value="Unassembled WGS sequence"/>
</dbReference>
<evidence type="ECO:0000256" key="2">
    <source>
        <dbReference type="ARBA" id="ARBA00022980"/>
    </source>
</evidence>
<dbReference type="CDD" id="cd00387">
    <property type="entry name" value="Ribosomal_L7_L12"/>
    <property type="match status" value="1"/>
</dbReference>
<dbReference type="PANTHER" id="PTHR45987">
    <property type="entry name" value="39S RIBOSOMAL PROTEIN L12"/>
    <property type="match status" value="1"/>
</dbReference>
<evidence type="ECO:0000259" key="5">
    <source>
        <dbReference type="Pfam" id="PF00542"/>
    </source>
</evidence>
<evidence type="ECO:0000259" key="6">
    <source>
        <dbReference type="Pfam" id="PF16320"/>
    </source>
</evidence>
<dbReference type="HAMAP" id="MF_00368">
    <property type="entry name" value="Ribosomal_bL12"/>
    <property type="match status" value="1"/>
</dbReference>
<protein>
    <recommendedName>
        <fullName evidence="4">Large ribosomal subunit protein bL12</fullName>
    </recommendedName>
</protein>